<reference evidence="1 2" key="1">
    <citation type="submission" date="2016-10" db="EMBL/GenBank/DDBJ databases">
        <title>Actinomyces aegypiusis sp. nov., isolated from the Aegypius monachus in Qinghai Tibet Plateau China.</title>
        <authorList>
            <person name="Wang Y."/>
        </authorList>
    </citation>
    <scope>NUCLEOTIDE SEQUENCE [LARGE SCALE GENOMIC DNA]</scope>
    <source>
        <strain evidence="1 2">VUL4_3</strain>
    </source>
</reference>
<organism evidence="1 2">
    <name type="scientific">Boudabousia tangfeifanii</name>
    <dbReference type="NCBI Taxonomy" id="1912795"/>
    <lineage>
        <taxon>Bacteria</taxon>
        <taxon>Bacillati</taxon>
        <taxon>Actinomycetota</taxon>
        <taxon>Actinomycetes</taxon>
        <taxon>Actinomycetales</taxon>
        <taxon>Actinomycetaceae</taxon>
        <taxon>Boudabousia</taxon>
    </lineage>
</organism>
<evidence type="ECO:0000313" key="1">
    <source>
        <dbReference type="EMBL" id="AOZ72040.1"/>
    </source>
</evidence>
<gene>
    <name evidence="1" type="ORF">BK816_00965</name>
</gene>
<protein>
    <submittedName>
        <fullName evidence="1">Uncharacterized protein</fullName>
    </submittedName>
</protein>
<dbReference type="AlphaFoldDB" id="A0A1D9MIM3"/>
<accession>A0A1D9MIM3</accession>
<sequence length="139" mass="15133">MSTENIVLENPSLEGRTATVTIAGREYTLVLSTGATRKIAARYGGLDQLGEKLLTGEDMDQALGEIIWIVTLLANQGVQIHNFAHPDDKQELLTEDLVELLTCPADLADYREAITQALVNGTRREVVSEAPVGKDQQAE</sequence>
<dbReference type="EMBL" id="CP017812">
    <property type="protein sequence ID" value="AOZ72040.1"/>
    <property type="molecule type" value="Genomic_DNA"/>
</dbReference>
<proteinExistence type="predicted"/>
<keyword evidence="2" id="KW-1185">Reference proteome</keyword>
<dbReference type="RefSeq" id="WP_071163506.1">
    <property type="nucleotide sequence ID" value="NZ_CP017812.1"/>
</dbReference>
<dbReference type="STRING" id="1912795.BK816_00965"/>
<dbReference type="Proteomes" id="UP000176288">
    <property type="component" value="Chromosome"/>
</dbReference>
<evidence type="ECO:0000313" key="2">
    <source>
        <dbReference type="Proteomes" id="UP000176288"/>
    </source>
</evidence>
<dbReference type="KEGG" id="avu:BK816_00965"/>
<dbReference type="OrthoDB" id="3078428at2"/>
<name>A0A1D9MIM3_9ACTO</name>